<protein>
    <recommendedName>
        <fullName evidence="2">exopolyphosphatase</fullName>
        <ecNumber evidence="2">3.6.1.11</ecNumber>
    </recommendedName>
</protein>
<evidence type="ECO:0000256" key="3">
    <source>
        <dbReference type="ARBA" id="ARBA00022801"/>
    </source>
</evidence>
<dbReference type="NCBIfam" id="TIGR03706">
    <property type="entry name" value="exo_poly_only"/>
    <property type="match status" value="1"/>
</dbReference>
<evidence type="ECO:0000256" key="4">
    <source>
        <dbReference type="ARBA" id="ARBA00047607"/>
    </source>
</evidence>
<organism evidence="6 7">
    <name type="scientific">Lentilactobacillus diolivorans</name>
    <dbReference type="NCBI Taxonomy" id="179838"/>
    <lineage>
        <taxon>Bacteria</taxon>
        <taxon>Bacillati</taxon>
        <taxon>Bacillota</taxon>
        <taxon>Bacilli</taxon>
        <taxon>Lactobacillales</taxon>
        <taxon>Lactobacillaceae</taxon>
        <taxon>Lentilactobacillus</taxon>
    </lineage>
</organism>
<evidence type="ECO:0000313" key="7">
    <source>
        <dbReference type="Proteomes" id="UP000321409"/>
    </source>
</evidence>
<dbReference type="PANTHER" id="PTHR30005">
    <property type="entry name" value="EXOPOLYPHOSPHATASE"/>
    <property type="match status" value="1"/>
</dbReference>
<dbReference type="Pfam" id="PF02541">
    <property type="entry name" value="Ppx-GppA"/>
    <property type="match status" value="1"/>
</dbReference>
<keyword evidence="7" id="KW-1185">Reference proteome</keyword>
<dbReference type="Gene3D" id="3.30.420.150">
    <property type="entry name" value="Exopolyphosphatase. Domain 2"/>
    <property type="match status" value="1"/>
</dbReference>
<evidence type="ECO:0000256" key="1">
    <source>
        <dbReference type="ARBA" id="ARBA00007125"/>
    </source>
</evidence>
<dbReference type="InterPro" id="IPR050273">
    <property type="entry name" value="GppA/Ppx_hydrolase"/>
</dbReference>
<dbReference type="PANTHER" id="PTHR30005:SF0">
    <property type="entry name" value="RETROGRADE REGULATION PROTEIN 2"/>
    <property type="match status" value="1"/>
</dbReference>
<comment type="similarity">
    <text evidence="1">Belongs to the GppA/Ppx family.</text>
</comment>
<sequence>MMENFAVIDLGSNSVRMTISKVGGDGTYQTMTQMKEYVRLSENMGVEKILQPDAIERTIKALREFKEVYSKLDNLKIKAVATAAVRQAANQKQFLKKVKSEIGIDLNVISGSQEAYYDYVGVSETLPATNGVIIDTGGASAEIILVQNGKVSNLISIPIGSVTLSSKFDLSNEVSAAELFKAVIFVNKIYSNVWWLRNGLNLPIIGLGGSNRTLAKINRRFNNLLDTDDIHGYQLRNSDVNDTFQRIISKNLEERKEVPGISKDRADIIVGGLIPVILLMNFLDSDRITFSTSGLREGILFERLHEIIKENVKDMSEEELL</sequence>
<feature type="domain" description="Ppx/GppA phosphatase N-terminal" evidence="5">
    <location>
        <begin position="25"/>
        <end position="305"/>
    </location>
</feature>
<comment type="catalytic activity">
    <reaction evidence="4">
        <text>[phosphate](n) + H2O = [phosphate](n-1) + phosphate + H(+)</text>
        <dbReference type="Rhea" id="RHEA:21528"/>
        <dbReference type="Rhea" id="RHEA-COMP:9859"/>
        <dbReference type="Rhea" id="RHEA-COMP:14279"/>
        <dbReference type="ChEBI" id="CHEBI:15377"/>
        <dbReference type="ChEBI" id="CHEBI:15378"/>
        <dbReference type="ChEBI" id="CHEBI:16838"/>
        <dbReference type="ChEBI" id="CHEBI:43474"/>
        <dbReference type="EC" id="3.6.1.11"/>
    </reaction>
</comment>
<evidence type="ECO:0000259" key="5">
    <source>
        <dbReference type="Pfam" id="PF02541"/>
    </source>
</evidence>
<dbReference type="InterPro" id="IPR022371">
    <property type="entry name" value="Exopolyphosphatase"/>
</dbReference>
<dbReference type="InterPro" id="IPR003695">
    <property type="entry name" value="Ppx_GppA_N"/>
</dbReference>
<dbReference type="CDD" id="cd24052">
    <property type="entry name" value="ASKHA_NBD_HpPPX-GppA-like"/>
    <property type="match status" value="1"/>
</dbReference>
<comment type="caution">
    <text evidence="6">The sequence shown here is derived from an EMBL/GenBank/DDBJ whole genome shotgun (WGS) entry which is preliminary data.</text>
</comment>
<dbReference type="Proteomes" id="UP000321409">
    <property type="component" value="Unassembled WGS sequence"/>
</dbReference>
<dbReference type="Gene3D" id="3.30.420.40">
    <property type="match status" value="1"/>
</dbReference>
<dbReference type="EC" id="3.6.1.11" evidence="2"/>
<gene>
    <name evidence="6" type="primary">ppx2</name>
    <name evidence="6" type="ORF">LDI01_12870</name>
</gene>
<name>A0ABQ0XHH4_9LACO</name>
<dbReference type="InterPro" id="IPR043129">
    <property type="entry name" value="ATPase_NBD"/>
</dbReference>
<accession>A0ABQ0XHH4</accession>
<keyword evidence="3" id="KW-0378">Hydrolase</keyword>
<evidence type="ECO:0000256" key="2">
    <source>
        <dbReference type="ARBA" id="ARBA00012451"/>
    </source>
</evidence>
<proteinExistence type="inferred from homology"/>
<dbReference type="EMBL" id="BKAB01000016">
    <property type="protein sequence ID" value="GEP23694.1"/>
    <property type="molecule type" value="Genomic_DNA"/>
</dbReference>
<evidence type="ECO:0000313" key="6">
    <source>
        <dbReference type="EMBL" id="GEP23694.1"/>
    </source>
</evidence>
<reference evidence="6 7" key="1">
    <citation type="submission" date="2019-07" db="EMBL/GenBank/DDBJ databases">
        <title>Whole genome shotgun sequence of Lactobacillus diolivorans NBRC 107869.</title>
        <authorList>
            <person name="Hosoyama A."/>
            <person name="Uohara A."/>
            <person name="Ohji S."/>
            <person name="Ichikawa N."/>
        </authorList>
    </citation>
    <scope>NUCLEOTIDE SEQUENCE [LARGE SCALE GENOMIC DNA]</scope>
    <source>
        <strain evidence="6 7">NBRC 107869</strain>
    </source>
</reference>
<dbReference type="SUPFAM" id="SSF53067">
    <property type="entry name" value="Actin-like ATPase domain"/>
    <property type="match status" value="2"/>
</dbReference>